<dbReference type="PANTHER" id="PTHR34222:SF99">
    <property type="entry name" value="PROTEIN, PUTATIVE-RELATED"/>
    <property type="match status" value="1"/>
</dbReference>
<reference evidence="1" key="1">
    <citation type="submission" date="2016-02" db="EMBL/GenBank/DDBJ databases">
        <title>WGS assembly of Manihot esculenta.</title>
        <authorList>
            <person name="Bredeson J.V."/>
            <person name="Prochnik S.E."/>
            <person name="Lyons J.B."/>
            <person name="Schmutz J."/>
            <person name="Grimwood J."/>
            <person name="Vrebalov J."/>
            <person name="Bart R.S."/>
            <person name="Amuge T."/>
            <person name="Ferguson M.E."/>
            <person name="Green R."/>
            <person name="Putnam N."/>
            <person name="Stites J."/>
            <person name="Rounsley S."/>
            <person name="Rokhsar D.S."/>
        </authorList>
    </citation>
    <scope>NUCLEOTIDE SEQUENCE [LARGE SCALE GENOMIC DNA]</scope>
    <source>
        <tissue evidence="1">Leaf</tissue>
    </source>
</reference>
<protein>
    <submittedName>
        <fullName evidence="1">Uncharacterized protein</fullName>
    </submittedName>
</protein>
<proteinExistence type="predicted"/>
<dbReference type="AlphaFoldDB" id="A0A2C9VKG5"/>
<accession>A0A2C9VKG5</accession>
<gene>
    <name evidence="1" type="ORF">MANES_07G058700</name>
</gene>
<dbReference type="EMBL" id="CM004393">
    <property type="protein sequence ID" value="OAY45414.1"/>
    <property type="molecule type" value="Genomic_DNA"/>
</dbReference>
<evidence type="ECO:0000313" key="1">
    <source>
        <dbReference type="EMBL" id="OAY45414.1"/>
    </source>
</evidence>
<organism evidence="1">
    <name type="scientific">Manihot esculenta</name>
    <name type="common">Cassava</name>
    <name type="synonym">Jatropha manihot</name>
    <dbReference type="NCBI Taxonomy" id="3983"/>
    <lineage>
        <taxon>Eukaryota</taxon>
        <taxon>Viridiplantae</taxon>
        <taxon>Streptophyta</taxon>
        <taxon>Embryophyta</taxon>
        <taxon>Tracheophyta</taxon>
        <taxon>Spermatophyta</taxon>
        <taxon>Magnoliopsida</taxon>
        <taxon>eudicotyledons</taxon>
        <taxon>Gunneridae</taxon>
        <taxon>Pentapetalae</taxon>
        <taxon>rosids</taxon>
        <taxon>fabids</taxon>
        <taxon>Malpighiales</taxon>
        <taxon>Euphorbiaceae</taxon>
        <taxon>Crotonoideae</taxon>
        <taxon>Manihoteae</taxon>
        <taxon>Manihot</taxon>
    </lineage>
</organism>
<sequence length="171" mass="20013">MSEICESDKLIQFLMRLNSSYDRVWNQILLMDPFPPVNRAYAMLKNKERLTTFKLDVADGSMALMAKTQGNSRENIGYKTSFKRRETEKKDERFCNYYKNTGHTKDSCFKLIRYSKWFKQKKVKHFANAVEDTCDTVLVVKPDKACKEELTAIITSTIQQEQSKMIKGKRV</sequence>
<dbReference type="PANTHER" id="PTHR34222">
    <property type="entry name" value="GAG_PRE-INTEGRS DOMAIN-CONTAINING PROTEIN"/>
    <property type="match status" value="1"/>
</dbReference>
<name>A0A2C9VKG5_MANES</name>